<accession>A0A402ARL5</accession>
<reference evidence="2" key="1">
    <citation type="submission" date="2018-12" db="EMBL/GenBank/DDBJ databases">
        <title>Tengunoibacter tsumagoiensis gen. nov., sp. nov., Dictyobacter kobayashii sp. nov., D. alpinus sp. nov., and D. joshuensis sp. nov. and description of Dictyobacteraceae fam. nov. within the order Ktedonobacterales isolated from Tengu-no-mugimeshi.</title>
        <authorList>
            <person name="Wang C.M."/>
            <person name="Zheng Y."/>
            <person name="Sakai Y."/>
            <person name="Toyoda A."/>
            <person name="Minakuchi Y."/>
            <person name="Abe K."/>
            <person name="Yokota A."/>
            <person name="Yabe S."/>
        </authorList>
    </citation>
    <scope>NUCLEOTIDE SEQUENCE [LARGE SCALE GENOMIC DNA]</scope>
    <source>
        <strain evidence="2">Uno11</strain>
    </source>
</reference>
<sequence length="174" mass="19777">MLHVSYEDLLRLAASYKYAGIFHADIIINGKPGFVEILIQDGKPFDILSVPSPRPGERWVTMLAPLGQLHWKLIAPETSNIAARNEYRAMLQSNLASSQAQLTIQQPKPHIDPIPRQKIQLQPDQIRQLPHRYRVVYLLIDGYRSPQEIATLLNKSLEETTQTLDILHQQGLIA</sequence>
<dbReference type="OrthoDB" id="160863at2"/>
<dbReference type="Proteomes" id="UP000287188">
    <property type="component" value="Unassembled WGS sequence"/>
</dbReference>
<evidence type="ECO:0000313" key="2">
    <source>
        <dbReference type="Proteomes" id="UP000287188"/>
    </source>
</evidence>
<evidence type="ECO:0000313" key="1">
    <source>
        <dbReference type="EMBL" id="GCE21738.1"/>
    </source>
</evidence>
<proteinExistence type="predicted"/>
<name>A0A402ARL5_9CHLR</name>
<keyword evidence="2" id="KW-1185">Reference proteome</keyword>
<dbReference type="AlphaFoldDB" id="A0A402ARL5"/>
<organism evidence="1 2">
    <name type="scientific">Dictyobacter kobayashii</name>
    <dbReference type="NCBI Taxonomy" id="2014872"/>
    <lineage>
        <taxon>Bacteria</taxon>
        <taxon>Bacillati</taxon>
        <taxon>Chloroflexota</taxon>
        <taxon>Ktedonobacteria</taxon>
        <taxon>Ktedonobacterales</taxon>
        <taxon>Dictyobacteraceae</taxon>
        <taxon>Dictyobacter</taxon>
    </lineage>
</organism>
<protein>
    <submittedName>
        <fullName evidence="1">Uncharacterized protein</fullName>
    </submittedName>
</protein>
<dbReference type="SUPFAM" id="SSF46785">
    <property type="entry name" value="Winged helix' DNA-binding domain"/>
    <property type="match status" value="1"/>
</dbReference>
<dbReference type="EMBL" id="BIFS01000001">
    <property type="protein sequence ID" value="GCE21738.1"/>
    <property type="molecule type" value="Genomic_DNA"/>
</dbReference>
<gene>
    <name evidence="1" type="ORF">KDK_55380</name>
</gene>
<comment type="caution">
    <text evidence="1">The sequence shown here is derived from an EMBL/GenBank/DDBJ whole genome shotgun (WGS) entry which is preliminary data.</text>
</comment>
<dbReference type="RefSeq" id="WP_126553600.1">
    <property type="nucleotide sequence ID" value="NZ_BIFS01000001.1"/>
</dbReference>
<dbReference type="InterPro" id="IPR036390">
    <property type="entry name" value="WH_DNA-bd_sf"/>
</dbReference>